<dbReference type="InterPro" id="IPR051398">
    <property type="entry name" value="Polysacch_Deacetylase"/>
</dbReference>
<name>G2KSH5_MICAA</name>
<dbReference type="GO" id="GO:0005576">
    <property type="term" value="C:extracellular region"/>
    <property type="evidence" value="ECO:0007669"/>
    <property type="project" value="UniProtKB-SubCell"/>
</dbReference>
<dbReference type="eggNOG" id="COG0726">
    <property type="taxonomic scope" value="Bacteria"/>
</dbReference>
<dbReference type="OrthoDB" id="9782872at2"/>
<evidence type="ECO:0000259" key="4">
    <source>
        <dbReference type="PROSITE" id="PS51677"/>
    </source>
</evidence>
<comment type="subcellular location">
    <subcellularLocation>
        <location evidence="1">Secreted</location>
    </subcellularLocation>
</comment>
<dbReference type="InterPro" id="IPR002509">
    <property type="entry name" value="NODB_dom"/>
</dbReference>
<proteinExistence type="predicted"/>
<protein>
    <submittedName>
        <fullName evidence="5">Polysaccharide deacetylase family protein</fullName>
    </submittedName>
</protein>
<dbReference type="KEGG" id="mai:MICA_927"/>
<dbReference type="STRING" id="856793.MICA_927"/>
<dbReference type="PANTHER" id="PTHR34216">
    <property type="match status" value="1"/>
</dbReference>
<evidence type="ECO:0000256" key="1">
    <source>
        <dbReference type="ARBA" id="ARBA00004613"/>
    </source>
</evidence>
<dbReference type="HOGENOM" id="CLU_030024_0_1_5"/>
<dbReference type="PROSITE" id="PS51677">
    <property type="entry name" value="NODB"/>
    <property type="match status" value="1"/>
</dbReference>
<feature type="domain" description="NodB homology" evidence="4">
    <location>
        <begin position="75"/>
        <end position="208"/>
    </location>
</feature>
<evidence type="ECO:0000256" key="3">
    <source>
        <dbReference type="SAM" id="MobiDB-lite"/>
    </source>
</evidence>
<dbReference type="AlphaFoldDB" id="G2KSH5"/>
<dbReference type="PANTHER" id="PTHR34216:SF3">
    <property type="entry name" value="POLY-BETA-1,6-N-ACETYL-D-GLUCOSAMINE N-DEACETYLASE"/>
    <property type="match status" value="1"/>
</dbReference>
<dbReference type="RefSeq" id="WP_014102482.1">
    <property type="nucleotide sequence ID" value="NC_016026.1"/>
</dbReference>
<dbReference type="Gene3D" id="3.20.20.370">
    <property type="entry name" value="Glycoside hydrolase/deacetylase"/>
    <property type="match status" value="1"/>
</dbReference>
<reference evidence="5 6" key="1">
    <citation type="journal article" date="2011" name="BMC Genomics">
        <title>Genomic insights into an obligate epibiotic bacterial predator: Micavibrio aeruginosavorus ARL-13.</title>
        <authorList>
            <person name="Wang Z."/>
            <person name="Kadouri D."/>
            <person name="Wu M."/>
        </authorList>
    </citation>
    <scope>NUCLEOTIDE SEQUENCE [LARGE SCALE GENOMIC DNA]</scope>
    <source>
        <strain evidence="5 6">ARL-13</strain>
    </source>
</reference>
<dbReference type="Proteomes" id="UP000009286">
    <property type="component" value="Chromosome"/>
</dbReference>
<dbReference type="GO" id="GO:0005975">
    <property type="term" value="P:carbohydrate metabolic process"/>
    <property type="evidence" value="ECO:0007669"/>
    <property type="project" value="InterPro"/>
</dbReference>
<organism evidence="5 6">
    <name type="scientific">Micavibrio aeruginosavorus (strain ARL-13)</name>
    <dbReference type="NCBI Taxonomy" id="856793"/>
    <lineage>
        <taxon>Bacteria</taxon>
        <taxon>Pseudomonadati</taxon>
        <taxon>Bdellovibrionota</taxon>
        <taxon>Bdellovibrionia</taxon>
        <taxon>Bdellovibrionales</taxon>
        <taxon>Pseudobdellovibrionaceae</taxon>
        <taxon>Micavibrio</taxon>
    </lineage>
</organism>
<dbReference type="GO" id="GO:0016810">
    <property type="term" value="F:hydrolase activity, acting on carbon-nitrogen (but not peptide) bonds"/>
    <property type="evidence" value="ECO:0007669"/>
    <property type="project" value="InterPro"/>
</dbReference>
<dbReference type="Pfam" id="PF01522">
    <property type="entry name" value="Polysacc_deac_1"/>
    <property type="match status" value="1"/>
</dbReference>
<keyword evidence="6" id="KW-1185">Reference proteome</keyword>
<evidence type="ECO:0000256" key="2">
    <source>
        <dbReference type="ARBA" id="ARBA00022729"/>
    </source>
</evidence>
<accession>G2KSH5</accession>
<keyword evidence="2" id="KW-0732">Signal</keyword>
<dbReference type="EMBL" id="CP002382">
    <property type="protein sequence ID" value="AEP09259.1"/>
    <property type="molecule type" value="Genomic_DNA"/>
</dbReference>
<dbReference type="InterPro" id="IPR011330">
    <property type="entry name" value="Glyco_hydro/deAcase_b/a-brl"/>
</dbReference>
<feature type="region of interest" description="Disordered" evidence="3">
    <location>
        <begin position="342"/>
        <end position="375"/>
    </location>
</feature>
<gene>
    <name evidence="5" type="ordered locus">MICA_927</name>
</gene>
<evidence type="ECO:0000313" key="5">
    <source>
        <dbReference type="EMBL" id="AEP09259.1"/>
    </source>
</evidence>
<sequence>MAATPKQAPHNPVIEPASAVIFSYQRVDEDLYPDTSIRAEQFADHIQELMDGDYNIVKLDTIVDALKTGTRLPDRTIAITFNGGHKSAYENAMPLLLKKDIPFTVFLSTDHLDAKSPLHLSWDEVKKLRRNNLVSFGLHPAIYTRLTDADETEIRRQVNNAIVRYRAVFKAEPEFFAYPFGEYTQAYRDIVATSGFTAAFGQQSGVAYAGSDMFSLPRFPMTESYGDLDRFRMAATALPFPVSELTPTDPYVAAKDKPMIGFTIDPIMMARADDISCFISGEDKPEMKRVGTNKNRIELRMDDAFSDERIRINCTAPGPKPAAGEDQRWRWFGMLLSVALPSPSASDASEIGHGEGYRYPPSEIDPRATRGAVEP</sequence>
<dbReference type="SUPFAM" id="SSF88713">
    <property type="entry name" value="Glycoside hydrolase/deacetylase"/>
    <property type="match status" value="1"/>
</dbReference>
<dbReference type="CDD" id="cd10973">
    <property type="entry name" value="CE4_DAC_u4_5s"/>
    <property type="match status" value="1"/>
</dbReference>
<evidence type="ECO:0000313" key="6">
    <source>
        <dbReference type="Proteomes" id="UP000009286"/>
    </source>
</evidence>